<feature type="region of interest" description="Disordered" evidence="1">
    <location>
        <begin position="267"/>
        <end position="294"/>
    </location>
</feature>
<feature type="region of interest" description="Disordered" evidence="1">
    <location>
        <begin position="39"/>
        <end position="213"/>
    </location>
</feature>
<feature type="region of interest" description="Disordered" evidence="1">
    <location>
        <begin position="569"/>
        <end position="619"/>
    </location>
</feature>
<keyword evidence="3" id="KW-1185">Reference proteome</keyword>
<evidence type="ECO:0000313" key="3">
    <source>
        <dbReference type="Proteomes" id="UP001244011"/>
    </source>
</evidence>
<organism evidence="2 3">
    <name type="scientific">Phialemonium atrogriseum</name>
    <dbReference type="NCBI Taxonomy" id="1093897"/>
    <lineage>
        <taxon>Eukaryota</taxon>
        <taxon>Fungi</taxon>
        <taxon>Dikarya</taxon>
        <taxon>Ascomycota</taxon>
        <taxon>Pezizomycotina</taxon>
        <taxon>Sordariomycetes</taxon>
        <taxon>Sordariomycetidae</taxon>
        <taxon>Cephalothecales</taxon>
        <taxon>Cephalothecaceae</taxon>
        <taxon>Phialemonium</taxon>
    </lineage>
</organism>
<comment type="caution">
    <text evidence="2">The sequence shown here is derived from an EMBL/GenBank/DDBJ whole genome shotgun (WGS) entry which is preliminary data.</text>
</comment>
<dbReference type="EMBL" id="MU839020">
    <property type="protein sequence ID" value="KAK1764357.1"/>
    <property type="molecule type" value="Genomic_DNA"/>
</dbReference>
<dbReference type="GeneID" id="85305734"/>
<accession>A0AAJ0BUR2</accession>
<evidence type="ECO:0000256" key="1">
    <source>
        <dbReference type="SAM" id="MobiDB-lite"/>
    </source>
</evidence>
<dbReference type="Proteomes" id="UP001244011">
    <property type="component" value="Unassembled WGS sequence"/>
</dbReference>
<gene>
    <name evidence="2" type="ORF">QBC33DRAFT_197185</name>
</gene>
<dbReference type="RefSeq" id="XP_060280570.1">
    <property type="nucleotide sequence ID" value="XM_060422547.1"/>
</dbReference>
<feature type="compositionally biased region" description="Polar residues" evidence="1">
    <location>
        <begin position="602"/>
        <end position="619"/>
    </location>
</feature>
<name>A0AAJ0BUR2_9PEZI</name>
<evidence type="ECO:0000313" key="2">
    <source>
        <dbReference type="EMBL" id="KAK1764357.1"/>
    </source>
</evidence>
<reference evidence="2" key="1">
    <citation type="submission" date="2023-06" db="EMBL/GenBank/DDBJ databases">
        <title>Genome-scale phylogeny and comparative genomics of the fungal order Sordariales.</title>
        <authorList>
            <consortium name="Lawrence Berkeley National Laboratory"/>
            <person name="Hensen N."/>
            <person name="Bonometti L."/>
            <person name="Westerberg I."/>
            <person name="Brannstrom I.O."/>
            <person name="Guillou S."/>
            <person name="Cros-Aarteil S."/>
            <person name="Calhoun S."/>
            <person name="Haridas S."/>
            <person name="Kuo A."/>
            <person name="Mondo S."/>
            <person name="Pangilinan J."/>
            <person name="Riley R."/>
            <person name="Labutti K."/>
            <person name="Andreopoulos B."/>
            <person name="Lipzen A."/>
            <person name="Chen C."/>
            <person name="Yanf M."/>
            <person name="Daum C."/>
            <person name="Ng V."/>
            <person name="Clum A."/>
            <person name="Steindorff A."/>
            <person name="Ohm R."/>
            <person name="Martin F."/>
            <person name="Silar P."/>
            <person name="Natvig D."/>
            <person name="Lalanne C."/>
            <person name="Gautier V."/>
            <person name="Ament-Velasquez S.L."/>
            <person name="Kruys A."/>
            <person name="Hutchinson M.I."/>
            <person name="Powell A.J."/>
            <person name="Barry K."/>
            <person name="Miller A.N."/>
            <person name="Grigoriev I.V."/>
            <person name="Debuchy R."/>
            <person name="Gladieux P."/>
            <person name="Thoren M.H."/>
            <person name="Johannesson H."/>
        </authorList>
    </citation>
    <scope>NUCLEOTIDE SEQUENCE</scope>
    <source>
        <strain evidence="2">8032-3</strain>
    </source>
</reference>
<sequence>MAPLNGATGKPSAGGGRWAPQKPVVPVVPVVPLPYVRRQASSNPRRAAVSQSAPLQQTGNNPAASNHHQNYHQTEPRKKEQDEGSQTTATDNGTRKGTGKAYTEETPPAREAEAATPPAAPANVAPVAPVSPPLASPSKKDFDTPTAPSAAAPQEHLASPTPTRPRHHLQSNGDSGNHSARPGSVTKAAVTHHRHPHPAAMNQHRMHQTHPSMGSLIFGGFYGSNTTSPAPHSGGAYRPPDLMSYPPEAMPIPAVDQYGRPLLVSPTADGFPPPAMSHHGPPTPHSFHGSQSSMQAEENGFAHYPVMNGHDGYPVHHPMGQPQRHMAAMDRHMAALPPVASASASDFAISRMQIQTLSFLRGGIEHGDFSDCTLELHIANSPPSADHAGHHQSQPSLRIPCHRFILSQSPTLKHILQTRGTSPDGVLLLDLQDQYLRPEAFYFTIRTLYGWDFGDDFLPTYMGFQGVKDEFDHALGYAAAARYLQLPLVHARAIHYACRRLLHWETIEKACEFALPSAIFGHPARHDASPSTEHFSVAELLDAIIAFVVNRLPPNFVLDTTVGGCGFSRLPSPSPVPPRTRNMPAIARGTSGPGTGSHSRHPSNAQAQMPRNPRLSTNPRLSQIQFGDLSPQVENGAESGDGDQGAAAATARMPTPWDTIISRILLNLPFPLLKQVLEHPALCKPSGDLTMQARHNLITSVIAEREARRLRTLVEGDPQLKVFQERLDGAVEPLPVQQMGDFLVNNMGFKEEVFPGDVPYLVQSWVHSGSGSISA</sequence>
<protein>
    <submittedName>
        <fullName evidence="2">Uncharacterized protein</fullName>
    </submittedName>
</protein>
<dbReference type="AlphaFoldDB" id="A0AAJ0BUR2"/>
<feature type="compositionally biased region" description="Polar residues" evidence="1">
    <location>
        <begin position="39"/>
        <end position="73"/>
    </location>
</feature>
<feature type="region of interest" description="Disordered" evidence="1">
    <location>
        <begin position="1"/>
        <end position="25"/>
    </location>
</feature>
<proteinExistence type="predicted"/>
<feature type="compositionally biased region" description="Low complexity" evidence="1">
    <location>
        <begin position="114"/>
        <end position="128"/>
    </location>
</feature>